<proteinExistence type="predicted"/>
<sequence length="66" mass="7073">MLVVLVAIAIWFAIAFLLGPVVGRVLKLGHIRPTTGPVSQPPEAEAGAETEAREPEVDPEPDDRDD</sequence>
<organism evidence="2 3">
    <name type="scientific">Streptacidiphilus cavernicola</name>
    <dbReference type="NCBI Taxonomy" id="3342716"/>
    <lineage>
        <taxon>Bacteria</taxon>
        <taxon>Bacillati</taxon>
        <taxon>Actinomycetota</taxon>
        <taxon>Actinomycetes</taxon>
        <taxon>Kitasatosporales</taxon>
        <taxon>Streptomycetaceae</taxon>
        <taxon>Streptacidiphilus</taxon>
    </lineage>
</organism>
<dbReference type="RefSeq" id="WP_380534658.1">
    <property type="nucleotide sequence ID" value="NZ_JBHFAB010000006.1"/>
</dbReference>
<evidence type="ECO:0000313" key="3">
    <source>
        <dbReference type="Proteomes" id="UP001592531"/>
    </source>
</evidence>
<protein>
    <submittedName>
        <fullName evidence="2">Uncharacterized protein</fullName>
    </submittedName>
</protein>
<evidence type="ECO:0000313" key="2">
    <source>
        <dbReference type="EMBL" id="MFC1416961.1"/>
    </source>
</evidence>
<accession>A0ABV6VTQ0</accession>
<comment type="caution">
    <text evidence="2">The sequence shown here is derived from an EMBL/GenBank/DDBJ whole genome shotgun (WGS) entry which is preliminary data.</text>
</comment>
<name>A0ABV6VTQ0_9ACTN</name>
<reference evidence="2 3" key="1">
    <citation type="submission" date="2024-09" db="EMBL/GenBank/DDBJ databases">
        <authorList>
            <person name="Lee S.D."/>
        </authorList>
    </citation>
    <scope>NUCLEOTIDE SEQUENCE [LARGE SCALE GENOMIC DNA]</scope>
    <source>
        <strain evidence="2 3">N8-3</strain>
    </source>
</reference>
<dbReference type="EMBL" id="JBHFAB010000006">
    <property type="protein sequence ID" value="MFC1416961.1"/>
    <property type="molecule type" value="Genomic_DNA"/>
</dbReference>
<keyword evidence="3" id="KW-1185">Reference proteome</keyword>
<dbReference type="Proteomes" id="UP001592531">
    <property type="component" value="Unassembled WGS sequence"/>
</dbReference>
<gene>
    <name evidence="2" type="ORF">ACEZDE_09930</name>
</gene>
<feature type="compositionally biased region" description="Acidic residues" evidence="1">
    <location>
        <begin position="57"/>
        <end position="66"/>
    </location>
</feature>
<feature type="region of interest" description="Disordered" evidence="1">
    <location>
        <begin position="32"/>
        <end position="66"/>
    </location>
</feature>
<evidence type="ECO:0000256" key="1">
    <source>
        <dbReference type="SAM" id="MobiDB-lite"/>
    </source>
</evidence>